<dbReference type="EMBL" id="LAZR01000483">
    <property type="protein sequence ID" value="KKN67124.1"/>
    <property type="molecule type" value="Genomic_DNA"/>
</dbReference>
<comment type="caution">
    <text evidence="1">The sequence shown here is derived from an EMBL/GenBank/DDBJ whole genome shotgun (WGS) entry which is preliminary data.</text>
</comment>
<gene>
    <name evidence="1" type="ORF">LCGC14_0464710</name>
</gene>
<dbReference type="InterPro" id="IPR027417">
    <property type="entry name" value="P-loop_NTPase"/>
</dbReference>
<name>A0A0F9SJ87_9ZZZZ</name>
<evidence type="ECO:0000313" key="1">
    <source>
        <dbReference type="EMBL" id="KKN67124.1"/>
    </source>
</evidence>
<dbReference type="AlphaFoldDB" id="A0A0F9SJ87"/>
<proteinExistence type="predicted"/>
<reference evidence="1" key="1">
    <citation type="journal article" date="2015" name="Nature">
        <title>Complex archaea that bridge the gap between prokaryotes and eukaryotes.</title>
        <authorList>
            <person name="Spang A."/>
            <person name="Saw J.H."/>
            <person name="Jorgensen S.L."/>
            <person name="Zaremba-Niedzwiedzka K."/>
            <person name="Martijn J."/>
            <person name="Lind A.E."/>
            <person name="van Eijk R."/>
            <person name="Schleper C."/>
            <person name="Guy L."/>
            <person name="Ettema T.J."/>
        </authorList>
    </citation>
    <scope>NUCLEOTIDE SEQUENCE</scope>
</reference>
<evidence type="ECO:0008006" key="2">
    <source>
        <dbReference type="Google" id="ProtNLM"/>
    </source>
</evidence>
<protein>
    <recommendedName>
        <fullName evidence="2">Zona occludens toxin N-terminal domain-containing protein</fullName>
    </recommendedName>
</protein>
<dbReference type="Gene3D" id="3.40.50.300">
    <property type="entry name" value="P-loop containing nucleotide triphosphate hydrolases"/>
    <property type="match status" value="1"/>
</dbReference>
<sequence length="324" mass="37875">MTETGTQTMKSKQDYLPEEIRNSPDVKIYGKIWGLLHNRNRMFSCVIVGKPGRGKSWLSIAMAEMLDRTKLSGTRFKQEHITFGEKEFSEVIRKKHKPGTFIIVDDAGISLYSREALKKEVIALSKIFQTVRYKNLGIILTLPSWAMLDKNIRRLTDAYIEVLDPDLSSKESIYKFQWVEASPLGDTIYRKYPKETKITITMNDIEYKKKYRKVEFRLPRASYLLLQRYEQRKEDYMGKLYTTFYREIHGGKKTHLDQKIEEIYKNKRKYYEEVKGITVISSLLILADPNSGVNNDAVANKVARFLNARMKKERREADATRAVK</sequence>
<organism evidence="1">
    <name type="scientific">marine sediment metagenome</name>
    <dbReference type="NCBI Taxonomy" id="412755"/>
    <lineage>
        <taxon>unclassified sequences</taxon>
        <taxon>metagenomes</taxon>
        <taxon>ecological metagenomes</taxon>
    </lineage>
</organism>
<dbReference type="SUPFAM" id="SSF52540">
    <property type="entry name" value="P-loop containing nucleoside triphosphate hydrolases"/>
    <property type="match status" value="1"/>
</dbReference>
<accession>A0A0F9SJ87</accession>